<accession>A0A7J5B3J1</accession>
<keyword evidence="3" id="KW-0238">DNA-binding</keyword>
<evidence type="ECO:0000256" key="3">
    <source>
        <dbReference type="ARBA" id="ARBA00023125"/>
    </source>
</evidence>
<dbReference type="PANTHER" id="PTHR30346">
    <property type="entry name" value="TRANSCRIPTIONAL DUAL REGULATOR HCAR-RELATED"/>
    <property type="match status" value="1"/>
</dbReference>
<keyword evidence="7" id="KW-1185">Reference proteome</keyword>
<dbReference type="Proteomes" id="UP000490386">
    <property type="component" value="Unassembled WGS sequence"/>
</dbReference>
<dbReference type="EMBL" id="WBJX01000002">
    <property type="protein sequence ID" value="KAB1638582.1"/>
    <property type="molecule type" value="Genomic_DNA"/>
</dbReference>
<dbReference type="Gene3D" id="3.40.190.290">
    <property type="match status" value="1"/>
</dbReference>
<proteinExistence type="inferred from homology"/>
<dbReference type="OrthoDB" id="3636008at2"/>
<dbReference type="GO" id="GO:0032993">
    <property type="term" value="C:protein-DNA complex"/>
    <property type="evidence" value="ECO:0007669"/>
    <property type="project" value="TreeGrafter"/>
</dbReference>
<dbReference type="FunFam" id="1.10.10.10:FF:000001">
    <property type="entry name" value="LysR family transcriptional regulator"/>
    <property type="match status" value="1"/>
</dbReference>
<comment type="similarity">
    <text evidence="1">Belongs to the LysR transcriptional regulatory family.</text>
</comment>
<dbReference type="GO" id="GO:0003677">
    <property type="term" value="F:DNA binding"/>
    <property type="evidence" value="ECO:0007669"/>
    <property type="project" value="UniProtKB-KW"/>
</dbReference>
<dbReference type="InterPro" id="IPR036390">
    <property type="entry name" value="WH_DNA-bd_sf"/>
</dbReference>
<sequence>MANLRQWECIVRVVESGSFTAASVDVGISQPALSQQVRSLELELGGRLFDRLPRELVLTPLGRVVLPHARALLADSRRALASARALLHADAGVLEVATITSIGLGVMPGVLEAWFRGHPATSVNLLEHQTVDAVVASMNAGGADVAITPMPAAWDGPSVTVGQEEFVVISERHHALAGRGSVRMAELAGDPWVHYTADHGLAGVLDHYAAEAGFEPVVAIRTPQVASVPRYAAAGVGLGLVPSNILDTGFHGAQLRLDPPRTRLISAYTRSEPDPLVAAFMQTFAEQANLGTTR</sequence>
<evidence type="ECO:0000256" key="4">
    <source>
        <dbReference type="ARBA" id="ARBA00023163"/>
    </source>
</evidence>
<dbReference type="AlphaFoldDB" id="A0A7J5B3J1"/>
<organism evidence="6 7">
    <name type="scientific">Pseudoclavibacter terrae</name>
    <dbReference type="NCBI Taxonomy" id="1530195"/>
    <lineage>
        <taxon>Bacteria</taxon>
        <taxon>Bacillati</taxon>
        <taxon>Actinomycetota</taxon>
        <taxon>Actinomycetes</taxon>
        <taxon>Micrococcales</taxon>
        <taxon>Microbacteriaceae</taxon>
        <taxon>Pseudoclavibacter</taxon>
    </lineage>
</organism>
<evidence type="ECO:0000259" key="5">
    <source>
        <dbReference type="PROSITE" id="PS50931"/>
    </source>
</evidence>
<dbReference type="InterPro" id="IPR000847">
    <property type="entry name" value="LysR_HTH_N"/>
</dbReference>
<name>A0A7J5B3J1_9MICO</name>
<dbReference type="Pfam" id="PF00126">
    <property type="entry name" value="HTH_1"/>
    <property type="match status" value="1"/>
</dbReference>
<dbReference type="PANTHER" id="PTHR30346:SF28">
    <property type="entry name" value="HTH-TYPE TRANSCRIPTIONAL REGULATOR CYNR"/>
    <property type="match status" value="1"/>
</dbReference>
<dbReference type="InterPro" id="IPR005119">
    <property type="entry name" value="LysR_subst-bd"/>
</dbReference>
<dbReference type="Pfam" id="PF03466">
    <property type="entry name" value="LysR_substrate"/>
    <property type="match status" value="1"/>
</dbReference>
<evidence type="ECO:0000313" key="6">
    <source>
        <dbReference type="EMBL" id="KAB1638582.1"/>
    </source>
</evidence>
<comment type="caution">
    <text evidence="6">The sequence shown here is derived from an EMBL/GenBank/DDBJ whole genome shotgun (WGS) entry which is preliminary data.</text>
</comment>
<keyword evidence="2" id="KW-0805">Transcription regulation</keyword>
<dbReference type="CDD" id="cd05466">
    <property type="entry name" value="PBP2_LTTR_substrate"/>
    <property type="match status" value="1"/>
</dbReference>
<dbReference type="PRINTS" id="PR00039">
    <property type="entry name" value="HTHLYSR"/>
</dbReference>
<dbReference type="GO" id="GO:0003700">
    <property type="term" value="F:DNA-binding transcription factor activity"/>
    <property type="evidence" value="ECO:0007669"/>
    <property type="project" value="InterPro"/>
</dbReference>
<reference evidence="6 7" key="1">
    <citation type="submission" date="2019-09" db="EMBL/GenBank/DDBJ databases">
        <title>Phylogeny of genus Pseudoclavibacter and closely related genus.</title>
        <authorList>
            <person name="Li Y."/>
        </authorList>
    </citation>
    <scope>NUCLEOTIDE SEQUENCE [LARGE SCALE GENOMIC DNA]</scope>
    <source>
        <strain evidence="6 7">THG-MD12</strain>
    </source>
</reference>
<gene>
    <name evidence="6" type="ORF">F8O03_09405</name>
</gene>
<dbReference type="SUPFAM" id="SSF46785">
    <property type="entry name" value="Winged helix' DNA-binding domain"/>
    <property type="match status" value="1"/>
</dbReference>
<dbReference type="SUPFAM" id="SSF53850">
    <property type="entry name" value="Periplasmic binding protein-like II"/>
    <property type="match status" value="1"/>
</dbReference>
<protein>
    <submittedName>
        <fullName evidence="6">LysR family transcriptional regulator</fullName>
    </submittedName>
</protein>
<evidence type="ECO:0000256" key="2">
    <source>
        <dbReference type="ARBA" id="ARBA00023015"/>
    </source>
</evidence>
<dbReference type="InterPro" id="IPR036388">
    <property type="entry name" value="WH-like_DNA-bd_sf"/>
</dbReference>
<evidence type="ECO:0000313" key="7">
    <source>
        <dbReference type="Proteomes" id="UP000490386"/>
    </source>
</evidence>
<keyword evidence="4" id="KW-0804">Transcription</keyword>
<evidence type="ECO:0000256" key="1">
    <source>
        <dbReference type="ARBA" id="ARBA00009437"/>
    </source>
</evidence>
<feature type="domain" description="HTH lysR-type" evidence="5">
    <location>
        <begin position="1"/>
        <end position="59"/>
    </location>
</feature>
<dbReference type="Gene3D" id="1.10.10.10">
    <property type="entry name" value="Winged helix-like DNA-binding domain superfamily/Winged helix DNA-binding domain"/>
    <property type="match status" value="1"/>
</dbReference>
<dbReference type="PROSITE" id="PS50931">
    <property type="entry name" value="HTH_LYSR"/>
    <property type="match status" value="1"/>
</dbReference>